<reference evidence="2" key="1">
    <citation type="submission" date="2012-10" db="EMBL/GenBank/DDBJ databases">
        <authorList>
            <person name="Harkins D.M."/>
            <person name="Durkin A.S."/>
            <person name="Brinkac L.M."/>
            <person name="Haft D.H."/>
            <person name="Selengut J.D."/>
            <person name="Sanka R."/>
            <person name="DePew J."/>
            <person name="Purushe J."/>
            <person name="Matthias M.A."/>
            <person name="Vinetz J.M."/>
            <person name="Sutton G.G."/>
            <person name="Nierman W.C."/>
            <person name="Fouts D.E."/>
        </authorList>
    </citation>
    <scope>NUCLEOTIDE SEQUENCE [LARGE SCALE GENOMIC DNA]</scope>
    <source>
        <strain evidence="2">MOR084</strain>
    </source>
</reference>
<proteinExistence type="predicted"/>
<evidence type="ECO:0000313" key="3">
    <source>
        <dbReference type="Proteomes" id="UP000006329"/>
    </source>
</evidence>
<dbReference type="Proteomes" id="UP000006329">
    <property type="component" value="Unassembled WGS sequence"/>
</dbReference>
<gene>
    <name evidence="2" type="ORF">LEP1GSC179_0351</name>
</gene>
<comment type="caution">
    <text evidence="2">The sequence shown here is derived from an EMBL/GenBank/DDBJ whole genome shotgun (WGS) entry which is preliminary data.</text>
</comment>
<organism evidence="2 3">
    <name type="scientific">Leptospira santarosai str. MOR084</name>
    <dbReference type="NCBI Taxonomy" id="1049984"/>
    <lineage>
        <taxon>Bacteria</taxon>
        <taxon>Pseudomonadati</taxon>
        <taxon>Spirochaetota</taxon>
        <taxon>Spirochaetia</taxon>
        <taxon>Leptospirales</taxon>
        <taxon>Leptospiraceae</taxon>
        <taxon>Leptospira</taxon>
    </lineage>
</organism>
<keyword evidence="3" id="KW-1185">Reference proteome</keyword>
<feature type="domain" description="Metallo-beta-lactamase" evidence="1">
    <location>
        <begin position="61"/>
        <end position="276"/>
    </location>
</feature>
<dbReference type="RefSeq" id="WP_004460188.1">
    <property type="nucleotide sequence ID" value="NZ_AHON02000087.1"/>
</dbReference>
<dbReference type="GeneID" id="29740990"/>
<evidence type="ECO:0000259" key="1">
    <source>
        <dbReference type="SMART" id="SM00849"/>
    </source>
</evidence>
<dbReference type="InterPro" id="IPR001279">
    <property type="entry name" value="Metallo-B-lactamas"/>
</dbReference>
<dbReference type="Pfam" id="PF12706">
    <property type="entry name" value="Lactamase_B_2"/>
    <property type="match status" value="1"/>
</dbReference>
<protein>
    <submittedName>
        <fullName evidence="2">Beta-lactamase family protein</fullName>
    </submittedName>
</protein>
<dbReference type="CDD" id="cd07715">
    <property type="entry name" value="TaR3-like_MBL-fold"/>
    <property type="match status" value="1"/>
</dbReference>
<dbReference type="PANTHER" id="PTHR42663:SF4">
    <property type="entry name" value="SLL1036 PROTEIN"/>
    <property type="match status" value="1"/>
</dbReference>
<dbReference type="SUPFAM" id="SSF56281">
    <property type="entry name" value="Metallo-hydrolase/oxidoreductase"/>
    <property type="match status" value="1"/>
</dbReference>
<dbReference type="PANTHER" id="PTHR42663">
    <property type="entry name" value="HYDROLASE C777.06C-RELATED-RELATED"/>
    <property type="match status" value="1"/>
</dbReference>
<accession>A0A0E2B9G7</accession>
<evidence type="ECO:0000313" key="2">
    <source>
        <dbReference type="EMBL" id="EKO32011.1"/>
    </source>
</evidence>
<dbReference type="AlphaFoldDB" id="A0A0E2B9G7"/>
<sequence length="318" mass="36092">MRIKFWGVRGSISSSVRGESIRNKVQKILGLATPADIQSPDAIDTFLDSLSLSSWSTYGGNTTCIEIRDKKDNLVIIDGGTGIRELGNSILHEGFLEGKGKAKWIFTHTHWDHIQGVPFFVPLYAPGNTFDILSSVDNLEERLKYQHSFTHFPVPYDGFRATKNFKFIPEGKAFPVTESISAISKSVRHPGGSFSYRFEEEGRSLIFASDAEFNLDEMENIQDYLNYFRGADVLVFDTQYTFEESLQKIDWGHSSASMATDIALRANVKKLVMFHHDPSYDDEKLDAVYLRALKYKEMFDPHNQLQIVMAHEGLELEV</sequence>
<dbReference type="InterPro" id="IPR036866">
    <property type="entry name" value="RibonucZ/Hydroxyglut_hydro"/>
</dbReference>
<dbReference type="Gene3D" id="3.60.15.10">
    <property type="entry name" value="Ribonuclease Z/Hydroxyacylglutathione hydrolase-like"/>
    <property type="match status" value="1"/>
</dbReference>
<name>A0A0E2B9G7_9LEPT</name>
<dbReference type="SMART" id="SM00849">
    <property type="entry name" value="Lactamase_B"/>
    <property type="match status" value="1"/>
</dbReference>
<dbReference type="EMBL" id="AHON02000087">
    <property type="protein sequence ID" value="EKO32011.1"/>
    <property type="molecule type" value="Genomic_DNA"/>
</dbReference>